<dbReference type="AlphaFoldDB" id="A0A4S2A8J0"/>
<sequence length="25" mass="3095">MKSKANFNPYIDKIDMDFWRELCTK</sequence>
<accession>A0A4S2A8J0</accession>
<evidence type="ECO:0000313" key="1">
    <source>
        <dbReference type="EMBL" id="TGX96926.1"/>
    </source>
</evidence>
<comment type="caution">
    <text evidence="1">The sequence shown here is derived from an EMBL/GenBank/DDBJ whole genome shotgun (WGS) entry which is preliminary data.</text>
</comment>
<organism evidence="1 2">
    <name type="scientific">Bacteroides muris</name>
    <name type="common">ex Afrizal et al. 2022</name>
    <dbReference type="NCBI Taxonomy" id="2516960"/>
    <lineage>
        <taxon>Bacteria</taxon>
        <taxon>Pseudomonadati</taxon>
        <taxon>Bacteroidota</taxon>
        <taxon>Bacteroidia</taxon>
        <taxon>Bacteroidales</taxon>
        <taxon>Bacteroidaceae</taxon>
        <taxon>Bacteroides</taxon>
    </lineage>
</organism>
<evidence type="ECO:0000313" key="2">
    <source>
        <dbReference type="Proteomes" id="UP000310532"/>
    </source>
</evidence>
<proteinExistence type="predicted"/>
<keyword evidence="2" id="KW-1185">Reference proteome</keyword>
<dbReference type="EMBL" id="SRYZ01000106">
    <property type="protein sequence ID" value="TGX96926.1"/>
    <property type="molecule type" value="Genomic_DNA"/>
</dbReference>
<protein>
    <submittedName>
        <fullName evidence="1">Crp/Fnr family transcriptional regulator</fullName>
    </submittedName>
</protein>
<feature type="non-terminal residue" evidence="1">
    <location>
        <position position="25"/>
    </location>
</feature>
<dbReference type="Proteomes" id="UP000310532">
    <property type="component" value="Unassembled WGS sequence"/>
</dbReference>
<reference evidence="1 2" key="1">
    <citation type="submission" date="2019-04" db="EMBL/GenBank/DDBJ databases">
        <title>Microbes associate with the intestines of laboratory mice.</title>
        <authorList>
            <person name="Navarre W."/>
            <person name="Wong E."/>
            <person name="Huang K."/>
            <person name="Tropini C."/>
            <person name="Ng K."/>
            <person name="Yu B."/>
        </authorList>
    </citation>
    <scope>NUCLEOTIDE SEQUENCE [LARGE SCALE GENOMIC DNA]</scope>
    <source>
        <strain evidence="1 2">NM69_E16B</strain>
    </source>
</reference>
<gene>
    <name evidence="1" type="ORF">E5355_19015</name>
</gene>
<name>A0A4S2A8J0_9BACE</name>